<name>A0A0C3KEQ7_PISTI</name>
<organism evidence="2 3">
    <name type="scientific">Pisolithus tinctorius Marx 270</name>
    <dbReference type="NCBI Taxonomy" id="870435"/>
    <lineage>
        <taxon>Eukaryota</taxon>
        <taxon>Fungi</taxon>
        <taxon>Dikarya</taxon>
        <taxon>Basidiomycota</taxon>
        <taxon>Agaricomycotina</taxon>
        <taxon>Agaricomycetes</taxon>
        <taxon>Agaricomycetidae</taxon>
        <taxon>Boletales</taxon>
        <taxon>Sclerodermatineae</taxon>
        <taxon>Pisolithaceae</taxon>
        <taxon>Pisolithus</taxon>
    </lineage>
</organism>
<protein>
    <submittedName>
        <fullName evidence="2">Uncharacterized protein</fullName>
    </submittedName>
</protein>
<dbReference type="Proteomes" id="UP000054217">
    <property type="component" value="Unassembled WGS sequence"/>
</dbReference>
<accession>A0A0C3KEQ7</accession>
<sequence length="212" mass="23923">PWHKLSDLLDGYSCWTEAFDTHPFCESMSRMISNFLIELECLDARDVERDNYASKKRHPTANPGFCEQNTGEMGVELLREALILDSDLDQAVWFGSPPSIAEESNEYRKAALPQDELDIITMSRSLHRGEMQGPSSCAAEGRVMEVSVDLEDQITLHNTYMNAQRKRKHPERPSLGDNVSDEEGSMSVSRKRPRTSGEGEARTITVDTVQDE</sequence>
<dbReference type="AlphaFoldDB" id="A0A0C3KEQ7"/>
<feature type="non-terminal residue" evidence="2">
    <location>
        <position position="1"/>
    </location>
</feature>
<dbReference type="EMBL" id="KN831958">
    <property type="protein sequence ID" value="KIO08082.1"/>
    <property type="molecule type" value="Genomic_DNA"/>
</dbReference>
<keyword evidence="3" id="KW-1185">Reference proteome</keyword>
<evidence type="ECO:0000313" key="2">
    <source>
        <dbReference type="EMBL" id="KIO08082.1"/>
    </source>
</evidence>
<feature type="region of interest" description="Disordered" evidence="1">
    <location>
        <begin position="160"/>
        <end position="212"/>
    </location>
</feature>
<reference evidence="3" key="2">
    <citation type="submission" date="2015-01" db="EMBL/GenBank/DDBJ databases">
        <title>Evolutionary Origins and Diversification of the Mycorrhizal Mutualists.</title>
        <authorList>
            <consortium name="DOE Joint Genome Institute"/>
            <consortium name="Mycorrhizal Genomics Consortium"/>
            <person name="Kohler A."/>
            <person name="Kuo A."/>
            <person name="Nagy L.G."/>
            <person name="Floudas D."/>
            <person name="Copeland A."/>
            <person name="Barry K.W."/>
            <person name="Cichocki N."/>
            <person name="Veneault-Fourrey C."/>
            <person name="LaButti K."/>
            <person name="Lindquist E.A."/>
            <person name="Lipzen A."/>
            <person name="Lundell T."/>
            <person name="Morin E."/>
            <person name="Murat C."/>
            <person name="Riley R."/>
            <person name="Ohm R."/>
            <person name="Sun H."/>
            <person name="Tunlid A."/>
            <person name="Henrissat B."/>
            <person name="Grigoriev I.V."/>
            <person name="Hibbett D.S."/>
            <person name="Martin F."/>
        </authorList>
    </citation>
    <scope>NUCLEOTIDE SEQUENCE [LARGE SCALE GENOMIC DNA]</scope>
    <source>
        <strain evidence="3">Marx 270</strain>
    </source>
</reference>
<reference evidence="2 3" key="1">
    <citation type="submission" date="2014-04" db="EMBL/GenBank/DDBJ databases">
        <authorList>
            <consortium name="DOE Joint Genome Institute"/>
            <person name="Kuo A."/>
            <person name="Kohler A."/>
            <person name="Costa M.D."/>
            <person name="Nagy L.G."/>
            <person name="Floudas D."/>
            <person name="Copeland A."/>
            <person name="Barry K.W."/>
            <person name="Cichocki N."/>
            <person name="Veneault-Fourrey C."/>
            <person name="LaButti K."/>
            <person name="Lindquist E.A."/>
            <person name="Lipzen A."/>
            <person name="Lundell T."/>
            <person name="Morin E."/>
            <person name="Murat C."/>
            <person name="Sun H."/>
            <person name="Tunlid A."/>
            <person name="Henrissat B."/>
            <person name="Grigoriev I.V."/>
            <person name="Hibbett D.S."/>
            <person name="Martin F."/>
            <person name="Nordberg H.P."/>
            <person name="Cantor M.N."/>
            <person name="Hua S.X."/>
        </authorList>
    </citation>
    <scope>NUCLEOTIDE SEQUENCE [LARGE SCALE GENOMIC DNA]</scope>
    <source>
        <strain evidence="2 3">Marx 270</strain>
    </source>
</reference>
<dbReference type="HOGENOM" id="CLU_1302315_0_0_1"/>
<dbReference type="InParanoid" id="A0A0C3KEQ7"/>
<gene>
    <name evidence="2" type="ORF">M404DRAFT_135294</name>
</gene>
<proteinExistence type="predicted"/>
<evidence type="ECO:0000256" key="1">
    <source>
        <dbReference type="SAM" id="MobiDB-lite"/>
    </source>
</evidence>
<evidence type="ECO:0000313" key="3">
    <source>
        <dbReference type="Proteomes" id="UP000054217"/>
    </source>
</evidence>